<evidence type="ECO:0000259" key="9">
    <source>
        <dbReference type="Pfam" id="PF07662"/>
    </source>
</evidence>
<keyword evidence="5 7" id="KW-1133">Transmembrane helix</keyword>
<evidence type="ECO:0000313" key="12">
    <source>
        <dbReference type="Proteomes" id="UP001595379"/>
    </source>
</evidence>
<dbReference type="Pfam" id="PF07670">
    <property type="entry name" value="Gate"/>
    <property type="match status" value="1"/>
</dbReference>
<protein>
    <recommendedName>
        <fullName evidence="7">Nucleoside permease</fullName>
    </recommendedName>
</protein>
<dbReference type="InterPro" id="IPR008276">
    <property type="entry name" value="C_nuclsd_transpt"/>
</dbReference>
<reference evidence="12" key="1">
    <citation type="journal article" date="2019" name="Int. J. Syst. Evol. Microbiol.">
        <title>The Global Catalogue of Microorganisms (GCM) 10K type strain sequencing project: providing services to taxonomists for standard genome sequencing and annotation.</title>
        <authorList>
            <consortium name="The Broad Institute Genomics Platform"/>
            <consortium name="The Broad Institute Genome Sequencing Center for Infectious Disease"/>
            <person name="Wu L."/>
            <person name="Ma J."/>
        </authorList>
    </citation>
    <scope>NUCLEOTIDE SEQUENCE [LARGE SCALE GENOMIC DNA]</scope>
    <source>
        <strain evidence="12">KCTC 52487</strain>
    </source>
</reference>
<evidence type="ECO:0000259" key="8">
    <source>
        <dbReference type="Pfam" id="PF01773"/>
    </source>
</evidence>
<feature type="domain" description="Concentrative nucleoside transporter C-terminal" evidence="9">
    <location>
        <begin position="196"/>
        <end position="404"/>
    </location>
</feature>
<dbReference type="RefSeq" id="WP_343165275.1">
    <property type="nucleotide sequence ID" value="NZ_JBHRSV010000031.1"/>
</dbReference>
<evidence type="ECO:0000256" key="1">
    <source>
        <dbReference type="ARBA" id="ARBA00004651"/>
    </source>
</evidence>
<feature type="transmembrane region" description="Helical" evidence="7">
    <location>
        <begin position="347"/>
        <end position="374"/>
    </location>
</feature>
<feature type="transmembrane region" description="Helical" evidence="7">
    <location>
        <begin position="196"/>
        <end position="216"/>
    </location>
</feature>
<dbReference type="Proteomes" id="UP001595379">
    <property type="component" value="Unassembled WGS sequence"/>
</dbReference>
<dbReference type="InterPro" id="IPR011657">
    <property type="entry name" value="CNT_C_dom"/>
</dbReference>
<keyword evidence="6 7" id="KW-0472">Membrane</keyword>
<gene>
    <name evidence="11" type="ORF">ACFOOR_15100</name>
</gene>
<feature type="transmembrane region" description="Helical" evidence="7">
    <location>
        <begin position="64"/>
        <end position="84"/>
    </location>
</feature>
<feature type="transmembrane region" description="Helical" evidence="7">
    <location>
        <begin position="386"/>
        <end position="408"/>
    </location>
</feature>
<organism evidence="11 12">
    <name type="scientific">Hyphobacterium vulgare</name>
    <dbReference type="NCBI Taxonomy" id="1736751"/>
    <lineage>
        <taxon>Bacteria</taxon>
        <taxon>Pseudomonadati</taxon>
        <taxon>Pseudomonadota</taxon>
        <taxon>Alphaproteobacteria</taxon>
        <taxon>Maricaulales</taxon>
        <taxon>Maricaulaceae</taxon>
        <taxon>Hyphobacterium</taxon>
    </lineage>
</organism>
<dbReference type="Pfam" id="PF01773">
    <property type="entry name" value="Nucleos_tra2_N"/>
    <property type="match status" value="1"/>
</dbReference>
<evidence type="ECO:0000313" key="11">
    <source>
        <dbReference type="EMBL" id="MFC2927433.1"/>
    </source>
</evidence>
<feature type="transmembrane region" description="Helical" evidence="7">
    <location>
        <begin position="289"/>
        <end position="308"/>
    </location>
</feature>
<comment type="similarity">
    <text evidence="2 7">Belongs to the concentrative nucleoside transporter (CNT) (TC 2.A.41) family.</text>
</comment>
<name>A0ABV7A1B9_9PROT</name>
<dbReference type="Pfam" id="PF07662">
    <property type="entry name" value="Nucleos_tra2_C"/>
    <property type="match status" value="1"/>
</dbReference>
<comment type="caution">
    <text evidence="11">The sequence shown here is derived from an EMBL/GenBank/DDBJ whole genome shotgun (WGS) entry which is preliminary data.</text>
</comment>
<feature type="transmembrane region" description="Helical" evidence="7">
    <location>
        <begin position="255"/>
        <end position="277"/>
    </location>
</feature>
<dbReference type="PANTHER" id="PTHR10590">
    <property type="entry name" value="SODIUM/NUCLEOSIDE COTRANSPORTER"/>
    <property type="match status" value="1"/>
</dbReference>
<evidence type="ECO:0000256" key="2">
    <source>
        <dbReference type="ARBA" id="ARBA00009033"/>
    </source>
</evidence>
<evidence type="ECO:0000256" key="4">
    <source>
        <dbReference type="ARBA" id="ARBA00022692"/>
    </source>
</evidence>
<feature type="transmembrane region" description="Helical" evidence="7">
    <location>
        <begin position="90"/>
        <end position="113"/>
    </location>
</feature>
<keyword evidence="12" id="KW-1185">Reference proteome</keyword>
<dbReference type="InterPro" id="IPR002668">
    <property type="entry name" value="CNT_N_dom"/>
</dbReference>
<keyword evidence="4 7" id="KW-0812">Transmembrane</keyword>
<feature type="domain" description="Nucleoside transporter/FeoB GTPase Gate" evidence="10">
    <location>
        <begin position="94"/>
        <end position="191"/>
    </location>
</feature>
<feature type="domain" description="Concentrative nucleoside transporter N-terminal" evidence="8">
    <location>
        <begin position="9"/>
        <end position="82"/>
    </location>
</feature>
<dbReference type="InterPro" id="IPR018270">
    <property type="entry name" value="C_nuclsd_transpt_met_bac"/>
</dbReference>
<dbReference type="NCBIfam" id="TIGR00804">
    <property type="entry name" value="nupC"/>
    <property type="match status" value="1"/>
</dbReference>
<evidence type="ECO:0000256" key="3">
    <source>
        <dbReference type="ARBA" id="ARBA00022475"/>
    </source>
</evidence>
<keyword evidence="7" id="KW-0813">Transport</keyword>
<sequence length="410" mass="42374">MPESVSGLFGIAAIFAIALALSTNRRAISLRIVLSAFAIQVGIAVLVMHVPFGRDAIDVMSSGISELLAYSQAGISMVFGPLASVEENGVIFAVLVLPVIVFFASLMSVLYYIGVMQWVVAGLGRFLHLVLGTGRVESLNASANIFVGQTEAPLVVRPYLAGLTQPQLFAVMTSGLASVAGSVLAAYAQMGIPVEYLLAASFMSAPGGLLMAKIIMPDDKSDTAKQDLIAVKLPRDEHSNVIMAAAIGAKDGLQLALNVGAMLIAFVSLIALLNGVIGGVAGLFGIEGLTIQSILGWVFAPLMYVLSIPWAEAQAAGAILGEKIILNEFVAYLSLTGSEGEFSPRTLAVLTFALCGFANLSSVGILLGGLGSLIPDRMGEIARFGLRAVAAGTLSNLMSAAIAGILFVGG</sequence>
<evidence type="ECO:0000256" key="6">
    <source>
        <dbReference type="ARBA" id="ARBA00023136"/>
    </source>
</evidence>
<feature type="transmembrane region" description="Helical" evidence="7">
    <location>
        <begin position="168"/>
        <end position="190"/>
    </location>
</feature>
<evidence type="ECO:0000256" key="7">
    <source>
        <dbReference type="RuleBase" id="RU362018"/>
    </source>
</evidence>
<feature type="transmembrane region" description="Helical" evidence="7">
    <location>
        <begin position="30"/>
        <end position="52"/>
    </location>
</feature>
<dbReference type="PANTHER" id="PTHR10590:SF4">
    <property type="entry name" value="SOLUTE CARRIER FAMILY 28 MEMBER 3"/>
    <property type="match status" value="1"/>
</dbReference>
<comment type="subcellular location">
    <subcellularLocation>
        <location evidence="1">Cell membrane</location>
        <topology evidence="1">Multi-pass membrane protein</topology>
    </subcellularLocation>
</comment>
<keyword evidence="3" id="KW-1003">Cell membrane</keyword>
<proteinExistence type="inferred from homology"/>
<evidence type="ECO:0000259" key="10">
    <source>
        <dbReference type="Pfam" id="PF07670"/>
    </source>
</evidence>
<accession>A0ABV7A1B9</accession>
<evidence type="ECO:0000256" key="5">
    <source>
        <dbReference type="ARBA" id="ARBA00022989"/>
    </source>
</evidence>
<dbReference type="InterPro" id="IPR011642">
    <property type="entry name" value="Gate_dom"/>
</dbReference>
<dbReference type="EMBL" id="JBHRSV010000031">
    <property type="protein sequence ID" value="MFC2927433.1"/>
    <property type="molecule type" value="Genomic_DNA"/>
</dbReference>